<evidence type="ECO:0000313" key="2">
    <source>
        <dbReference type="Proteomes" id="UP000286415"/>
    </source>
</evidence>
<name>A0A8T1M0U3_CLOSI</name>
<protein>
    <submittedName>
        <fullName evidence="1">Uncharacterized protein</fullName>
    </submittedName>
</protein>
<organism evidence="1 2">
    <name type="scientific">Clonorchis sinensis</name>
    <name type="common">Chinese liver fluke</name>
    <dbReference type="NCBI Taxonomy" id="79923"/>
    <lineage>
        <taxon>Eukaryota</taxon>
        <taxon>Metazoa</taxon>
        <taxon>Spiralia</taxon>
        <taxon>Lophotrochozoa</taxon>
        <taxon>Platyhelminthes</taxon>
        <taxon>Trematoda</taxon>
        <taxon>Digenea</taxon>
        <taxon>Opisthorchiida</taxon>
        <taxon>Opisthorchiata</taxon>
        <taxon>Opisthorchiidae</taxon>
        <taxon>Clonorchis</taxon>
    </lineage>
</organism>
<reference evidence="1 2" key="2">
    <citation type="journal article" date="2021" name="Genomics">
        <title>High-quality reference genome for Clonorchis sinensis.</title>
        <authorList>
            <person name="Young N.D."/>
            <person name="Stroehlein A.J."/>
            <person name="Kinkar L."/>
            <person name="Wang T."/>
            <person name="Sohn W.M."/>
            <person name="Chang B.C.H."/>
            <person name="Kaur P."/>
            <person name="Weisz D."/>
            <person name="Dudchenko O."/>
            <person name="Aiden E.L."/>
            <person name="Korhonen P.K."/>
            <person name="Gasser R.B."/>
        </authorList>
    </citation>
    <scope>NUCLEOTIDE SEQUENCE [LARGE SCALE GENOMIC DNA]</scope>
    <source>
        <strain evidence="1">Cs-k2</strain>
    </source>
</reference>
<feature type="non-terminal residue" evidence="1">
    <location>
        <position position="1"/>
    </location>
</feature>
<evidence type="ECO:0000313" key="1">
    <source>
        <dbReference type="EMBL" id="KAG5442568.1"/>
    </source>
</evidence>
<sequence length="125" mass="14110">AYLFCAICCYQHSVNCFDLVAADLCSEKYADCQSSANDCTAWVLCLEHCLVENFIKDCDHIQEQEKAVFTIQVAIAFIPDTTRRSSQQLNSYVASLVRNVNKFVGHVTEAQYVVPKLATIIMEYL</sequence>
<comment type="caution">
    <text evidence="1">The sequence shown here is derived from an EMBL/GenBank/DDBJ whole genome shotgun (WGS) entry which is preliminary data.</text>
</comment>
<dbReference type="Proteomes" id="UP000286415">
    <property type="component" value="Unassembled WGS sequence"/>
</dbReference>
<proteinExistence type="predicted"/>
<gene>
    <name evidence="1" type="ORF">CSKR_108193</name>
</gene>
<dbReference type="EMBL" id="NIRI02000056">
    <property type="protein sequence ID" value="KAG5442568.1"/>
    <property type="molecule type" value="Genomic_DNA"/>
</dbReference>
<reference evidence="1 2" key="1">
    <citation type="journal article" date="2018" name="Biotechnol. Adv.">
        <title>Improved genomic resources and new bioinformatic workflow for the carcinogenic parasite Clonorchis sinensis: Biotechnological implications.</title>
        <authorList>
            <person name="Wang D."/>
            <person name="Korhonen P.K."/>
            <person name="Gasser R.B."/>
            <person name="Young N.D."/>
        </authorList>
    </citation>
    <scope>NUCLEOTIDE SEQUENCE [LARGE SCALE GENOMIC DNA]</scope>
    <source>
        <strain evidence="1">Cs-k2</strain>
    </source>
</reference>
<accession>A0A8T1M0U3</accession>
<keyword evidence="2" id="KW-1185">Reference proteome</keyword>
<dbReference type="AlphaFoldDB" id="A0A8T1M0U3"/>